<protein>
    <submittedName>
        <fullName evidence="1">Uncharacterized protein</fullName>
    </submittedName>
</protein>
<sequence>MTVTLTSGAQIRRGGVFQSAASQSAVTTTATQTLPIVTDIVTMDGPTGAISNFLTLADGSEGQELMLVYNSTGTGGGSTASSGDIHVTPANMAFMNSITFRKPNQYCRLRFMNSNWHIMERTTWEEAVDGGDGTASGGAAPVTVDSQVLTRSTGTDQAWTLADGLYEGQEYFMTAIGGTCVRTVTPNSMFAHTAVRMDFTSTQGTIPRWARLKWLQNGWHLVSPLTLTATSISNISDAIVE</sequence>
<evidence type="ECO:0000313" key="1">
    <source>
        <dbReference type="EMBL" id="KKN39050.1"/>
    </source>
</evidence>
<comment type="caution">
    <text evidence="1">The sequence shown here is derived from an EMBL/GenBank/DDBJ whole genome shotgun (WGS) entry which is preliminary data.</text>
</comment>
<dbReference type="AlphaFoldDB" id="A0A0F9Q4Z2"/>
<gene>
    <name evidence="1" type="ORF">LCGC14_0747400</name>
</gene>
<organism evidence="1">
    <name type="scientific">marine sediment metagenome</name>
    <dbReference type="NCBI Taxonomy" id="412755"/>
    <lineage>
        <taxon>unclassified sequences</taxon>
        <taxon>metagenomes</taxon>
        <taxon>ecological metagenomes</taxon>
    </lineage>
</organism>
<proteinExistence type="predicted"/>
<name>A0A0F9Q4Z2_9ZZZZ</name>
<dbReference type="EMBL" id="LAZR01001786">
    <property type="protein sequence ID" value="KKN39050.1"/>
    <property type="molecule type" value="Genomic_DNA"/>
</dbReference>
<reference evidence="1" key="1">
    <citation type="journal article" date="2015" name="Nature">
        <title>Complex archaea that bridge the gap between prokaryotes and eukaryotes.</title>
        <authorList>
            <person name="Spang A."/>
            <person name="Saw J.H."/>
            <person name="Jorgensen S.L."/>
            <person name="Zaremba-Niedzwiedzka K."/>
            <person name="Martijn J."/>
            <person name="Lind A.E."/>
            <person name="van Eijk R."/>
            <person name="Schleper C."/>
            <person name="Guy L."/>
            <person name="Ettema T.J."/>
        </authorList>
    </citation>
    <scope>NUCLEOTIDE SEQUENCE</scope>
</reference>
<accession>A0A0F9Q4Z2</accession>